<dbReference type="Pfam" id="PF13370">
    <property type="entry name" value="Fer4_13"/>
    <property type="match status" value="1"/>
</dbReference>
<evidence type="ECO:0000313" key="1">
    <source>
        <dbReference type="EMBL" id="PKA58731.1"/>
    </source>
</evidence>
<dbReference type="PANTHER" id="PTHR42773">
    <property type="entry name" value="METALLO-BETA-LACTAMASE-RELATED"/>
    <property type="match status" value="1"/>
</dbReference>
<reference evidence="1 2" key="1">
    <citation type="journal article" date="2017" name="Nature">
        <title>The Apostasia genome and the evolution of orchids.</title>
        <authorList>
            <person name="Zhang G.Q."/>
            <person name="Liu K.W."/>
            <person name="Li Z."/>
            <person name="Lohaus R."/>
            <person name="Hsiao Y.Y."/>
            <person name="Niu S.C."/>
            <person name="Wang J.Y."/>
            <person name="Lin Y.C."/>
            <person name="Xu Q."/>
            <person name="Chen L.J."/>
            <person name="Yoshida K."/>
            <person name="Fujiwara S."/>
            <person name="Wang Z.W."/>
            <person name="Zhang Y.Q."/>
            <person name="Mitsuda N."/>
            <person name="Wang M."/>
            <person name="Liu G.H."/>
            <person name="Pecoraro L."/>
            <person name="Huang H.X."/>
            <person name="Xiao X.J."/>
            <person name="Lin M."/>
            <person name="Wu X.Y."/>
            <person name="Wu W.L."/>
            <person name="Chen Y.Y."/>
            <person name="Chang S.B."/>
            <person name="Sakamoto S."/>
            <person name="Ohme-Takagi M."/>
            <person name="Yagi M."/>
            <person name="Zeng S.J."/>
            <person name="Shen C.Y."/>
            <person name="Yeh C.M."/>
            <person name="Luo Y.B."/>
            <person name="Tsai W.C."/>
            <person name="Van de Peer Y."/>
            <person name="Liu Z.J."/>
        </authorList>
    </citation>
    <scope>NUCLEOTIDE SEQUENCE [LARGE SCALE GENOMIC DNA]</scope>
    <source>
        <strain evidence="2">cv. Shenzhen</strain>
        <tissue evidence="1">Stem</tissue>
    </source>
</reference>
<protein>
    <submittedName>
        <fullName evidence="1">Uncharacterized protein</fullName>
    </submittedName>
</protein>
<keyword evidence="2" id="KW-1185">Reference proteome</keyword>
<sequence length="134" mass="15357">MSAVIKQPSSEEERFKALQALLSCPTSSIHTEKPPKEIRDVQKTFPLPIDESTLPLILFQCRDDVADHDKWAEHLRCKRILHSQDRSPCIVKVEAFTADVEWKLYGSGPWSIGTDFELIHTPGHTEVRPLFNMF</sequence>
<dbReference type="AlphaFoldDB" id="A0A2I0AT54"/>
<dbReference type="STRING" id="1088818.A0A2I0AT54"/>
<dbReference type="PANTHER" id="PTHR42773:SF1">
    <property type="entry name" value="METALLO-BETA-LACTAMASE FAMILY PROTEIN"/>
    <property type="match status" value="1"/>
</dbReference>
<dbReference type="OrthoDB" id="17458at2759"/>
<evidence type="ECO:0000313" key="2">
    <source>
        <dbReference type="Proteomes" id="UP000236161"/>
    </source>
</evidence>
<gene>
    <name evidence="1" type="ORF">AXF42_Ash000824</name>
</gene>
<proteinExistence type="predicted"/>
<accession>A0A2I0AT54</accession>
<name>A0A2I0AT54_9ASPA</name>
<organism evidence="1 2">
    <name type="scientific">Apostasia shenzhenica</name>
    <dbReference type="NCBI Taxonomy" id="1088818"/>
    <lineage>
        <taxon>Eukaryota</taxon>
        <taxon>Viridiplantae</taxon>
        <taxon>Streptophyta</taxon>
        <taxon>Embryophyta</taxon>
        <taxon>Tracheophyta</taxon>
        <taxon>Spermatophyta</taxon>
        <taxon>Magnoliopsida</taxon>
        <taxon>Liliopsida</taxon>
        <taxon>Asparagales</taxon>
        <taxon>Orchidaceae</taxon>
        <taxon>Apostasioideae</taxon>
        <taxon>Apostasia</taxon>
    </lineage>
</organism>
<dbReference type="EMBL" id="KZ451950">
    <property type="protein sequence ID" value="PKA58731.1"/>
    <property type="molecule type" value="Genomic_DNA"/>
</dbReference>
<dbReference type="SUPFAM" id="SSF56281">
    <property type="entry name" value="Metallo-hydrolase/oxidoreductase"/>
    <property type="match status" value="1"/>
</dbReference>
<dbReference type="InterPro" id="IPR036866">
    <property type="entry name" value="RibonucZ/Hydroxyglut_hydro"/>
</dbReference>
<dbReference type="Proteomes" id="UP000236161">
    <property type="component" value="Unassembled WGS sequence"/>
</dbReference>